<comment type="caution">
    <text evidence="1">The sequence shown here is derived from an EMBL/GenBank/DDBJ whole genome shotgun (WGS) entry which is preliminary data.</text>
</comment>
<dbReference type="InterPro" id="IPR036249">
    <property type="entry name" value="Thioredoxin-like_sf"/>
</dbReference>
<dbReference type="EMBL" id="JAZBJZ010000030">
    <property type="protein sequence ID" value="MEE3716994.1"/>
    <property type="molecule type" value="Genomic_DNA"/>
</dbReference>
<dbReference type="SUPFAM" id="SSF52833">
    <property type="entry name" value="Thioredoxin-like"/>
    <property type="match status" value="1"/>
</dbReference>
<organism evidence="1 2">
    <name type="scientific">Tumidithrix elongata BACA0141</name>
    <dbReference type="NCBI Taxonomy" id="2716417"/>
    <lineage>
        <taxon>Bacteria</taxon>
        <taxon>Bacillati</taxon>
        <taxon>Cyanobacteriota</taxon>
        <taxon>Cyanophyceae</taxon>
        <taxon>Pseudanabaenales</taxon>
        <taxon>Pseudanabaenaceae</taxon>
        <taxon>Tumidithrix</taxon>
        <taxon>Tumidithrix elongata</taxon>
    </lineage>
</organism>
<keyword evidence="2" id="KW-1185">Reference proteome</keyword>
<dbReference type="CDD" id="cd02980">
    <property type="entry name" value="TRX_Fd_family"/>
    <property type="match status" value="1"/>
</dbReference>
<dbReference type="Proteomes" id="UP001333818">
    <property type="component" value="Unassembled WGS sequence"/>
</dbReference>
<protein>
    <submittedName>
        <fullName evidence="1">(2Fe-2S) ferredoxin domain-containing protein</fullName>
    </submittedName>
</protein>
<dbReference type="AlphaFoldDB" id="A0AAW9PR07"/>
<evidence type="ECO:0000313" key="2">
    <source>
        <dbReference type="Proteomes" id="UP001333818"/>
    </source>
</evidence>
<accession>A0AAW9PR07</accession>
<sequence>MSKLDCGYQANPIFFQGSLQDRTKVKAKSQKSDFQFEGRFLGFLTTEDWEDRCKYFRIHTSRGEYTIQLAKRHRATLGQTLEQGSWIEVSGVQKFNPTKGTFKFKADRVAVTQVSSTNTVKERIAAKAMPPLPPSQTQAHKSSKPQASILICQKSDCVKRGSGNICQALMQALDDRQLSDRVQIKSTGCLKDCKAGPNLVVMPTKTRHSKVKTKHIPAIVAAIDEQLKN</sequence>
<dbReference type="RefSeq" id="WP_330483423.1">
    <property type="nucleotide sequence ID" value="NZ_JAZBJZ010000030.1"/>
</dbReference>
<evidence type="ECO:0000313" key="1">
    <source>
        <dbReference type="EMBL" id="MEE3716994.1"/>
    </source>
</evidence>
<name>A0AAW9PR07_9CYAN</name>
<proteinExistence type="predicted"/>
<gene>
    <name evidence="1" type="ORF">V2H45_09580</name>
</gene>
<reference evidence="1" key="1">
    <citation type="submission" date="2024-01" db="EMBL/GenBank/DDBJ databases">
        <title>Bank of Algae and Cyanobacteria of the Azores (BACA) strain genomes.</title>
        <authorList>
            <person name="Luz R."/>
            <person name="Cordeiro R."/>
            <person name="Fonseca A."/>
            <person name="Goncalves V."/>
        </authorList>
    </citation>
    <scope>NUCLEOTIDE SEQUENCE</scope>
    <source>
        <strain evidence="1">BACA0141</strain>
    </source>
</reference>
<dbReference type="Gene3D" id="3.40.30.10">
    <property type="entry name" value="Glutaredoxin"/>
    <property type="match status" value="1"/>
</dbReference>